<feature type="transmembrane region" description="Helical" evidence="1">
    <location>
        <begin position="181"/>
        <end position="200"/>
    </location>
</feature>
<gene>
    <name evidence="2" type="ORF">B4O97_04545</name>
</gene>
<organism evidence="2 3">
    <name type="scientific">Marispirochaeta aestuarii</name>
    <dbReference type="NCBI Taxonomy" id="1963862"/>
    <lineage>
        <taxon>Bacteria</taxon>
        <taxon>Pseudomonadati</taxon>
        <taxon>Spirochaetota</taxon>
        <taxon>Spirochaetia</taxon>
        <taxon>Spirochaetales</taxon>
        <taxon>Spirochaetaceae</taxon>
        <taxon>Marispirochaeta</taxon>
    </lineage>
</organism>
<keyword evidence="1" id="KW-1133">Transmembrane helix</keyword>
<comment type="caution">
    <text evidence="2">The sequence shown here is derived from an EMBL/GenBank/DDBJ whole genome shotgun (WGS) entry which is preliminary data.</text>
</comment>
<dbReference type="EMBL" id="MWQY01000004">
    <property type="protein sequence ID" value="ORC36898.1"/>
    <property type="molecule type" value="Genomic_DNA"/>
</dbReference>
<dbReference type="OrthoDB" id="9797976at2"/>
<dbReference type="PANTHER" id="PTHR36111">
    <property type="entry name" value="INNER MEMBRANE PROTEIN-RELATED"/>
    <property type="match status" value="1"/>
</dbReference>
<dbReference type="Proteomes" id="UP000192343">
    <property type="component" value="Unassembled WGS sequence"/>
</dbReference>
<dbReference type="STRING" id="1963862.B4O97_04545"/>
<reference evidence="2 3" key="1">
    <citation type="submission" date="2017-03" db="EMBL/GenBank/DDBJ databases">
        <title>Draft Genome sequence of Marispirochaeta sp. strain JC444.</title>
        <authorList>
            <person name="Shivani Y."/>
            <person name="Subhash Y."/>
            <person name="Sasikala C."/>
            <person name="Ramana C."/>
        </authorList>
    </citation>
    <scope>NUCLEOTIDE SEQUENCE [LARGE SCALE GENOMIC DNA]</scope>
    <source>
        <strain evidence="2 3">JC444</strain>
    </source>
</reference>
<evidence type="ECO:0008006" key="4">
    <source>
        <dbReference type="Google" id="ProtNLM"/>
    </source>
</evidence>
<name>A0A1Y1S1T1_9SPIO</name>
<feature type="transmembrane region" description="Helical" evidence="1">
    <location>
        <begin position="206"/>
        <end position="224"/>
    </location>
</feature>
<evidence type="ECO:0000313" key="2">
    <source>
        <dbReference type="EMBL" id="ORC36898.1"/>
    </source>
</evidence>
<dbReference type="RefSeq" id="WP_083048745.1">
    <property type="nucleotide sequence ID" value="NZ_MWQY01000004.1"/>
</dbReference>
<keyword evidence="1" id="KW-0472">Membrane</keyword>
<dbReference type="InterPro" id="IPR007563">
    <property type="entry name" value="DUF554"/>
</dbReference>
<feature type="transmembrane region" description="Helical" evidence="1">
    <location>
        <begin position="29"/>
        <end position="49"/>
    </location>
</feature>
<evidence type="ECO:0000256" key="1">
    <source>
        <dbReference type="SAM" id="Phobius"/>
    </source>
</evidence>
<feature type="transmembrane region" description="Helical" evidence="1">
    <location>
        <begin position="138"/>
        <end position="161"/>
    </location>
</feature>
<keyword evidence="3" id="KW-1185">Reference proteome</keyword>
<feature type="transmembrane region" description="Helical" evidence="1">
    <location>
        <begin position="55"/>
        <end position="74"/>
    </location>
</feature>
<feature type="transmembrane region" description="Helical" evidence="1">
    <location>
        <begin position="95"/>
        <end position="118"/>
    </location>
</feature>
<sequence length="225" mass="23843">MIGTITNTATVIAGSLLGLLIHSRMPRKISGIVFQAIGLFTLVLGFTMAFKSDRYLIMIFSLVLGAITGELLDIDAGLNSLSDRLKTRLKISHAGFTEGLITAFFLFCMGSMTILGAFEEGLGGEPTLLMTKAVLDGFSSIALAASLGVGVLFSALPLFLFQGGLTLFASWLHELFTPEMIAALSAVGGVLLVGLGLSILEIKKIKIANLLPALIFITLLAYIFP</sequence>
<protein>
    <recommendedName>
        <fullName evidence="4">DUF554 domain-containing protein</fullName>
    </recommendedName>
</protein>
<dbReference type="AlphaFoldDB" id="A0A1Y1S1T1"/>
<dbReference type="Pfam" id="PF04474">
    <property type="entry name" value="DUF554"/>
    <property type="match status" value="1"/>
</dbReference>
<proteinExistence type="predicted"/>
<keyword evidence="1" id="KW-0812">Transmembrane</keyword>
<evidence type="ECO:0000313" key="3">
    <source>
        <dbReference type="Proteomes" id="UP000192343"/>
    </source>
</evidence>
<accession>A0A1Y1S1T1</accession>
<dbReference type="PANTHER" id="PTHR36111:SF2">
    <property type="entry name" value="INNER MEMBRANE PROTEIN"/>
    <property type="match status" value="1"/>
</dbReference>